<dbReference type="SUPFAM" id="SSF53474">
    <property type="entry name" value="alpha/beta-Hydrolases"/>
    <property type="match status" value="1"/>
</dbReference>
<evidence type="ECO:0000313" key="5">
    <source>
        <dbReference type="EMBL" id="PZA22960.1"/>
    </source>
</evidence>
<dbReference type="EMBL" id="QKNV01000015">
    <property type="protein sequence ID" value="PZA22960.1"/>
    <property type="molecule type" value="Genomic_DNA"/>
</dbReference>
<dbReference type="InterPro" id="IPR042099">
    <property type="entry name" value="ANL_N_sf"/>
</dbReference>
<sequence length="905" mass="96788">MMTRMTTTDAETTTASALPDIPALVVPGPHTSVGERLTELARAVPDHPALVAADGRVTYAELADRAWALAAVLRETAAQLPDADAEHPCPIGVFAEQGVDSVVAMVAVMVAGHPCVVLDVQLPEARIALIAERAGIRVVLADAERHPLALDVPGVTAVLGVHQDPAAPGPVEPWPAPTLDTPASLIFTSGTTGQPKGVVYTHRTVLASGYTTGRSMRFTAADRVTLVLPQAFAAGQIIIFGALFNGSTLHVRDPRQHGMADLVRWLDEVQATTLHLTPSLLRAIKAALPSGAVLSSVRVVTTAGEKVYGRDVHDIRPHLGAHASFVNWLGSSETEAISAYEITATDPVPEGIIPAGRPVELREVSVRDDEGSEVPRGEVGVMHVISAYMSAGYWRDPAETARVFTALPDGRTLFRSGDRARFDEAGDLHVLGRTDDAVKIRGYLVAPEEVETALRRYPEIADAAVRAIPGADGELRLVAWVTPDPQHRTPSAASVRTALTRVLPAWMVPSDVVVLGRIPRNERGKVAAAELPAPPPRPEPVPPATDGEASIEAIWARILRLDHVSRDESFTALGGDSLAVEEMLTTVGTSCGVQVSTADLAEHPTLAEFAELVGEAQRGTAVRRTGPLVRLHPGGTRPPVFCFAGAGGHAAFFEPLATALGADQPVYAFQVNGFENPGVPDWTVGQAARRYVRMIEEIAPTGPVVLAGHSLGGLFALRVAQLLGAAGRQVPLVTLLDTVLPPAARVSEQEGSPLAALRRSRVRIAASVLLDFLTPTSVRRRRREPGVETDQAARPERAYLRTRLRILTAGLGTTTDLAARKDIFNLHGIGIAQVHRPRPWHGRTIVVLTDENQDDARWWGPLLRGEHEIVQVHCTHTAVLRWPYVTDIAARMSAVIDGLPGQQRD</sequence>
<dbReference type="PROSITE" id="PS00455">
    <property type="entry name" value="AMP_BINDING"/>
    <property type="match status" value="1"/>
</dbReference>
<keyword evidence="3" id="KW-0597">Phosphoprotein</keyword>
<dbReference type="InterPro" id="IPR025110">
    <property type="entry name" value="AMP-bd_C"/>
</dbReference>
<dbReference type="Proteomes" id="UP000247602">
    <property type="component" value="Unassembled WGS sequence"/>
</dbReference>
<dbReference type="InterPro" id="IPR020802">
    <property type="entry name" value="TesA-like"/>
</dbReference>
<dbReference type="AlphaFoldDB" id="A0A323VFX2"/>
<dbReference type="GO" id="GO:0031177">
    <property type="term" value="F:phosphopantetheine binding"/>
    <property type="evidence" value="ECO:0007669"/>
    <property type="project" value="InterPro"/>
</dbReference>
<dbReference type="GO" id="GO:0043041">
    <property type="term" value="P:amino acid activation for nonribosomal peptide biosynthetic process"/>
    <property type="evidence" value="ECO:0007669"/>
    <property type="project" value="TreeGrafter"/>
</dbReference>
<dbReference type="SUPFAM" id="SSF56801">
    <property type="entry name" value="Acetyl-CoA synthetase-like"/>
    <property type="match status" value="1"/>
</dbReference>
<dbReference type="InterPro" id="IPR000873">
    <property type="entry name" value="AMP-dep_synth/lig_dom"/>
</dbReference>
<proteinExistence type="predicted"/>
<dbReference type="InterPro" id="IPR009081">
    <property type="entry name" value="PP-bd_ACP"/>
</dbReference>
<evidence type="ECO:0000256" key="2">
    <source>
        <dbReference type="ARBA" id="ARBA00022450"/>
    </source>
</evidence>
<dbReference type="InterPro" id="IPR001031">
    <property type="entry name" value="Thioesterase"/>
</dbReference>
<evidence type="ECO:0000256" key="1">
    <source>
        <dbReference type="ARBA" id="ARBA00001957"/>
    </source>
</evidence>
<dbReference type="Gene3D" id="3.40.50.12780">
    <property type="entry name" value="N-terminal domain of ligase-like"/>
    <property type="match status" value="1"/>
</dbReference>
<comment type="cofactor">
    <cofactor evidence="1">
        <name>pantetheine 4'-phosphate</name>
        <dbReference type="ChEBI" id="CHEBI:47942"/>
    </cofactor>
</comment>
<dbReference type="Pfam" id="PF00975">
    <property type="entry name" value="Thioesterase"/>
    <property type="match status" value="1"/>
</dbReference>
<dbReference type="SUPFAM" id="SSF47336">
    <property type="entry name" value="ACP-like"/>
    <property type="match status" value="1"/>
</dbReference>
<dbReference type="PROSITE" id="PS50075">
    <property type="entry name" value="CARRIER"/>
    <property type="match status" value="1"/>
</dbReference>
<evidence type="ECO:0000313" key="6">
    <source>
        <dbReference type="Proteomes" id="UP000247602"/>
    </source>
</evidence>
<dbReference type="Pfam" id="PF00550">
    <property type="entry name" value="PP-binding"/>
    <property type="match status" value="1"/>
</dbReference>
<dbReference type="Gene3D" id="3.40.50.1820">
    <property type="entry name" value="alpha/beta hydrolase"/>
    <property type="match status" value="1"/>
</dbReference>
<comment type="caution">
    <text evidence="5">The sequence shown here is derived from an EMBL/GenBank/DDBJ whole genome shotgun (WGS) entry which is preliminary data.</text>
</comment>
<keyword evidence="2" id="KW-0596">Phosphopantetheine</keyword>
<dbReference type="Gene3D" id="3.30.300.30">
    <property type="match status" value="1"/>
</dbReference>
<dbReference type="SMART" id="SM00824">
    <property type="entry name" value="PKS_TE"/>
    <property type="match status" value="1"/>
</dbReference>
<dbReference type="PANTHER" id="PTHR45527">
    <property type="entry name" value="NONRIBOSOMAL PEPTIDE SYNTHETASE"/>
    <property type="match status" value="1"/>
</dbReference>
<dbReference type="GO" id="GO:0005737">
    <property type="term" value="C:cytoplasm"/>
    <property type="evidence" value="ECO:0007669"/>
    <property type="project" value="TreeGrafter"/>
</dbReference>
<dbReference type="InterPro" id="IPR029058">
    <property type="entry name" value="AB_hydrolase_fold"/>
</dbReference>
<dbReference type="GO" id="GO:0044550">
    <property type="term" value="P:secondary metabolite biosynthetic process"/>
    <property type="evidence" value="ECO:0007669"/>
    <property type="project" value="TreeGrafter"/>
</dbReference>
<evidence type="ECO:0000259" key="4">
    <source>
        <dbReference type="PROSITE" id="PS50075"/>
    </source>
</evidence>
<protein>
    <recommendedName>
        <fullName evidence="4">Carrier domain-containing protein</fullName>
    </recommendedName>
</protein>
<keyword evidence="6" id="KW-1185">Reference proteome</keyword>
<organism evidence="5 6">
    <name type="scientific">Modestobacter versicolor</name>
    <dbReference type="NCBI Taxonomy" id="429133"/>
    <lineage>
        <taxon>Bacteria</taxon>
        <taxon>Bacillati</taxon>
        <taxon>Actinomycetota</taxon>
        <taxon>Actinomycetes</taxon>
        <taxon>Geodermatophilales</taxon>
        <taxon>Geodermatophilaceae</taxon>
        <taxon>Modestobacter</taxon>
    </lineage>
</organism>
<accession>A0A323VFX2</accession>
<name>A0A323VFX2_9ACTN</name>
<dbReference type="InterPro" id="IPR020806">
    <property type="entry name" value="PKS_PP-bd"/>
</dbReference>
<dbReference type="Gene3D" id="1.10.1200.10">
    <property type="entry name" value="ACP-like"/>
    <property type="match status" value="1"/>
</dbReference>
<dbReference type="PANTHER" id="PTHR45527:SF1">
    <property type="entry name" value="FATTY ACID SYNTHASE"/>
    <property type="match status" value="1"/>
</dbReference>
<dbReference type="InterPro" id="IPR036736">
    <property type="entry name" value="ACP-like_sf"/>
</dbReference>
<gene>
    <name evidence="5" type="ORF">DMO24_02400</name>
</gene>
<dbReference type="InterPro" id="IPR020845">
    <property type="entry name" value="AMP-binding_CS"/>
</dbReference>
<dbReference type="Pfam" id="PF13193">
    <property type="entry name" value="AMP-binding_C"/>
    <property type="match status" value="1"/>
</dbReference>
<evidence type="ECO:0000256" key="3">
    <source>
        <dbReference type="ARBA" id="ARBA00022553"/>
    </source>
</evidence>
<reference evidence="5 6" key="1">
    <citation type="submission" date="2018-06" db="EMBL/GenBank/DDBJ databases">
        <title>Draft genome sequence of Modestobacter versicolor CP153-2.</title>
        <authorList>
            <person name="Gundlapally S.R."/>
        </authorList>
    </citation>
    <scope>NUCLEOTIDE SEQUENCE [LARGE SCALE GENOMIC DNA]</scope>
    <source>
        <strain evidence="5 6">CP153-2</strain>
    </source>
</reference>
<dbReference type="Pfam" id="PF00501">
    <property type="entry name" value="AMP-binding"/>
    <property type="match status" value="1"/>
</dbReference>
<dbReference type="InterPro" id="IPR045851">
    <property type="entry name" value="AMP-bd_C_sf"/>
</dbReference>
<dbReference type="SMART" id="SM00823">
    <property type="entry name" value="PKS_PP"/>
    <property type="match status" value="1"/>
</dbReference>
<feature type="domain" description="Carrier" evidence="4">
    <location>
        <begin position="542"/>
        <end position="617"/>
    </location>
</feature>